<dbReference type="Proteomes" id="UP001148018">
    <property type="component" value="Unassembled WGS sequence"/>
</dbReference>
<evidence type="ECO:0000256" key="1">
    <source>
        <dbReference type="SAM" id="MobiDB-lite"/>
    </source>
</evidence>
<reference evidence="2" key="1">
    <citation type="submission" date="2022-07" db="EMBL/GenBank/DDBJ databases">
        <title>Chromosome-level genome of Muraenolepis orangiensis.</title>
        <authorList>
            <person name="Kim J."/>
        </authorList>
    </citation>
    <scope>NUCLEOTIDE SEQUENCE</scope>
    <source>
        <strain evidence="2">KU_S4_2022</strain>
        <tissue evidence="2">Muscle</tissue>
    </source>
</reference>
<accession>A0A9Q0IHN2</accession>
<dbReference type="EMBL" id="JANIIK010000109">
    <property type="protein sequence ID" value="KAJ3598420.1"/>
    <property type="molecule type" value="Genomic_DNA"/>
</dbReference>
<organism evidence="2 3">
    <name type="scientific">Muraenolepis orangiensis</name>
    <name type="common">Patagonian moray cod</name>
    <dbReference type="NCBI Taxonomy" id="630683"/>
    <lineage>
        <taxon>Eukaryota</taxon>
        <taxon>Metazoa</taxon>
        <taxon>Chordata</taxon>
        <taxon>Craniata</taxon>
        <taxon>Vertebrata</taxon>
        <taxon>Euteleostomi</taxon>
        <taxon>Actinopterygii</taxon>
        <taxon>Neopterygii</taxon>
        <taxon>Teleostei</taxon>
        <taxon>Neoteleostei</taxon>
        <taxon>Acanthomorphata</taxon>
        <taxon>Zeiogadaria</taxon>
        <taxon>Gadariae</taxon>
        <taxon>Gadiformes</taxon>
        <taxon>Muraenolepidoidei</taxon>
        <taxon>Muraenolepididae</taxon>
        <taxon>Muraenolepis</taxon>
    </lineage>
</organism>
<comment type="caution">
    <text evidence="2">The sequence shown here is derived from an EMBL/GenBank/DDBJ whole genome shotgun (WGS) entry which is preliminary data.</text>
</comment>
<gene>
    <name evidence="2" type="ORF">NHX12_001930</name>
</gene>
<keyword evidence="3" id="KW-1185">Reference proteome</keyword>
<name>A0A9Q0IHN2_9TELE</name>
<feature type="region of interest" description="Disordered" evidence="1">
    <location>
        <begin position="1"/>
        <end position="25"/>
    </location>
</feature>
<dbReference type="AlphaFoldDB" id="A0A9Q0IHN2"/>
<evidence type="ECO:0000313" key="3">
    <source>
        <dbReference type="Proteomes" id="UP001148018"/>
    </source>
</evidence>
<proteinExistence type="predicted"/>
<evidence type="ECO:0000313" key="2">
    <source>
        <dbReference type="EMBL" id="KAJ3598420.1"/>
    </source>
</evidence>
<protein>
    <submittedName>
        <fullName evidence="2">Uncharacterized protein</fullName>
    </submittedName>
</protein>
<sequence>MGQSLRLQTPDHDQQRQASGVHRQGLPARCSYQQCTGPVTASSSILLRLASAEWTPGTLDRTLLLTPLPVLESGPSTGLRDGTPF</sequence>